<dbReference type="Gene3D" id="1.10.8.60">
    <property type="match status" value="1"/>
</dbReference>
<dbReference type="InterPro" id="IPR009057">
    <property type="entry name" value="Homeodomain-like_sf"/>
</dbReference>
<keyword evidence="1" id="KW-0547">Nucleotide-binding</keyword>
<dbReference type="PROSITE" id="PS00676">
    <property type="entry name" value="SIGMA54_INTERACT_2"/>
    <property type="match status" value="1"/>
</dbReference>
<dbReference type="Pfam" id="PF25601">
    <property type="entry name" value="AAA_lid_14"/>
    <property type="match status" value="1"/>
</dbReference>
<name>A0ABX6K8A3_SALCS</name>
<dbReference type="Pfam" id="PF02954">
    <property type="entry name" value="HTH_8"/>
    <property type="match status" value="1"/>
</dbReference>
<dbReference type="InterPro" id="IPR058031">
    <property type="entry name" value="AAA_lid_NorR"/>
</dbReference>
<dbReference type="InterPro" id="IPR002078">
    <property type="entry name" value="Sigma_54_int"/>
</dbReference>
<reference evidence="7 8" key="1">
    <citation type="submission" date="2020-03" db="EMBL/GenBank/DDBJ databases">
        <title>Genome mining reveals the biosynthetic pathways of PHA and ectoines of the halophilic strain Salinivibrio costicola M318 isolated from fermented shrimp paste.</title>
        <authorList>
            <person name="Doan T.V."/>
            <person name="Tran L.T."/>
            <person name="Trieu T.A."/>
            <person name="Nguyen Q.V."/>
            <person name="Quach T.N."/>
            <person name="Phi T.Q."/>
            <person name="Kumar S."/>
        </authorList>
    </citation>
    <scope>NUCLEOTIDE SEQUENCE [LARGE SCALE GENOMIC DNA]</scope>
    <source>
        <strain evidence="7 8">M318</strain>
    </source>
</reference>
<dbReference type="InterPro" id="IPR011006">
    <property type="entry name" value="CheY-like_superfamily"/>
</dbReference>
<dbReference type="PROSITE" id="PS00675">
    <property type="entry name" value="SIGMA54_INTERACT_1"/>
    <property type="match status" value="1"/>
</dbReference>
<dbReference type="SMART" id="SM00382">
    <property type="entry name" value="AAA"/>
    <property type="match status" value="1"/>
</dbReference>
<dbReference type="Gene3D" id="1.10.10.60">
    <property type="entry name" value="Homeodomain-like"/>
    <property type="match status" value="1"/>
</dbReference>
<feature type="domain" description="Sigma-54 factor interaction" evidence="6">
    <location>
        <begin position="141"/>
        <end position="369"/>
    </location>
</feature>
<dbReference type="SUPFAM" id="SSF46689">
    <property type="entry name" value="Homeodomain-like"/>
    <property type="match status" value="1"/>
</dbReference>
<dbReference type="SUPFAM" id="SSF52172">
    <property type="entry name" value="CheY-like"/>
    <property type="match status" value="1"/>
</dbReference>
<evidence type="ECO:0000256" key="1">
    <source>
        <dbReference type="ARBA" id="ARBA00022741"/>
    </source>
</evidence>
<evidence type="ECO:0000256" key="3">
    <source>
        <dbReference type="ARBA" id="ARBA00023015"/>
    </source>
</evidence>
<dbReference type="PROSITE" id="PS00688">
    <property type="entry name" value="SIGMA54_INTERACT_3"/>
    <property type="match status" value="1"/>
</dbReference>
<dbReference type="SUPFAM" id="SSF52540">
    <property type="entry name" value="P-loop containing nucleoside triphosphate hydrolases"/>
    <property type="match status" value="1"/>
</dbReference>
<dbReference type="EMBL" id="CP050267">
    <property type="protein sequence ID" value="QIR07753.1"/>
    <property type="molecule type" value="Genomic_DNA"/>
</dbReference>
<dbReference type="RefSeq" id="WP_167315280.1">
    <property type="nucleotide sequence ID" value="NZ_CP050267.1"/>
</dbReference>
<evidence type="ECO:0000313" key="8">
    <source>
        <dbReference type="Proteomes" id="UP000501408"/>
    </source>
</evidence>
<sequence>MSRISVALLLSEQDINWMTDLLRQADIDTTRVTDVKQGLRTWKAAPADLVVCDFDELGDDAEFIWQRMEQSPDTEWLLLSRGDPHPDWNAKAQQCVATVFRRPVDPELVQAFIDDTLMQQGQSCRASKPILTSQANQFGYLLGSSAPMRHLYRVLKRLGPTGANVLVVGESGVGKEHVAKTLHRLGCDPNAPFMAINCGALSPELIESELFGHVKGAFTGAHQDHAGIFHQAEGGTVFLDEITEMPQALQVKLLRVLESGEYRPVGSTHNQRANVRLVAATNRDPQQAIASSRLREDIYYRLAQFVVNVPPLREREGDIEALTTHFLAELNHQFHTQKGIDPQAIKRLNAHRWPGNVRELKHAIEHGYLLCAETILPDDLPSAVSTPTNTSTAMILPESLTLDALERLAITQTLARCDGNKTRTAEVLGISPKTLYNKLNQYQSVSSSSTAGERIDSDRG</sequence>
<gene>
    <name evidence="7" type="ORF">HBA18_15245</name>
</gene>
<evidence type="ECO:0000259" key="6">
    <source>
        <dbReference type="PROSITE" id="PS50045"/>
    </source>
</evidence>
<evidence type="ECO:0000256" key="2">
    <source>
        <dbReference type="ARBA" id="ARBA00022840"/>
    </source>
</evidence>
<dbReference type="InterPro" id="IPR025944">
    <property type="entry name" value="Sigma_54_int_dom_CS"/>
</dbReference>
<organism evidence="7 8">
    <name type="scientific">Salinivibrio costicola</name>
    <name type="common">Vibrio costicola</name>
    <dbReference type="NCBI Taxonomy" id="51367"/>
    <lineage>
        <taxon>Bacteria</taxon>
        <taxon>Pseudomonadati</taxon>
        <taxon>Pseudomonadota</taxon>
        <taxon>Gammaproteobacteria</taxon>
        <taxon>Vibrionales</taxon>
        <taxon>Vibrionaceae</taxon>
        <taxon>Salinivibrio</taxon>
    </lineage>
</organism>
<protein>
    <submittedName>
        <fullName evidence="7">Sigma-54-dependent Fis family transcriptional regulator</fullName>
    </submittedName>
</protein>
<evidence type="ECO:0000256" key="4">
    <source>
        <dbReference type="ARBA" id="ARBA00023125"/>
    </source>
</evidence>
<dbReference type="Gene3D" id="3.40.50.300">
    <property type="entry name" value="P-loop containing nucleotide triphosphate hydrolases"/>
    <property type="match status" value="1"/>
</dbReference>
<keyword evidence="2" id="KW-0067">ATP-binding</keyword>
<keyword evidence="8" id="KW-1185">Reference proteome</keyword>
<dbReference type="InterPro" id="IPR025662">
    <property type="entry name" value="Sigma_54_int_dom_ATP-bd_1"/>
</dbReference>
<dbReference type="PROSITE" id="PS50045">
    <property type="entry name" value="SIGMA54_INTERACT_4"/>
    <property type="match status" value="1"/>
</dbReference>
<dbReference type="InterPro" id="IPR002197">
    <property type="entry name" value="HTH_Fis"/>
</dbReference>
<dbReference type="InterPro" id="IPR027417">
    <property type="entry name" value="P-loop_NTPase"/>
</dbReference>
<dbReference type="CDD" id="cd00009">
    <property type="entry name" value="AAA"/>
    <property type="match status" value="1"/>
</dbReference>
<accession>A0ABX6K8A3</accession>
<dbReference type="Pfam" id="PF00158">
    <property type="entry name" value="Sigma54_activat"/>
    <property type="match status" value="1"/>
</dbReference>
<evidence type="ECO:0000313" key="7">
    <source>
        <dbReference type="EMBL" id="QIR07753.1"/>
    </source>
</evidence>
<evidence type="ECO:0000256" key="5">
    <source>
        <dbReference type="ARBA" id="ARBA00023163"/>
    </source>
</evidence>
<keyword evidence="5" id="KW-0804">Transcription</keyword>
<keyword evidence="4" id="KW-0238">DNA-binding</keyword>
<dbReference type="PRINTS" id="PR01590">
    <property type="entry name" value="HTHFIS"/>
</dbReference>
<dbReference type="Proteomes" id="UP000501408">
    <property type="component" value="Chromosome 2"/>
</dbReference>
<keyword evidence="3" id="KW-0805">Transcription regulation</keyword>
<proteinExistence type="predicted"/>
<dbReference type="InterPro" id="IPR025943">
    <property type="entry name" value="Sigma_54_int_dom_ATP-bd_2"/>
</dbReference>
<dbReference type="PANTHER" id="PTHR32071">
    <property type="entry name" value="TRANSCRIPTIONAL REGULATORY PROTEIN"/>
    <property type="match status" value="1"/>
</dbReference>
<dbReference type="InterPro" id="IPR003593">
    <property type="entry name" value="AAA+_ATPase"/>
</dbReference>